<keyword evidence="15" id="KW-1185">Reference proteome</keyword>
<keyword evidence="6" id="KW-0479">Metal-binding</keyword>
<organism evidence="14 15">
    <name type="scientific">Salinisphaera dokdonensis CL-ES53</name>
    <dbReference type="NCBI Taxonomy" id="1304272"/>
    <lineage>
        <taxon>Bacteria</taxon>
        <taxon>Pseudomonadati</taxon>
        <taxon>Pseudomonadota</taxon>
        <taxon>Gammaproteobacteria</taxon>
        <taxon>Salinisphaerales</taxon>
        <taxon>Salinisphaeraceae</taxon>
        <taxon>Salinisphaera</taxon>
    </lineage>
</organism>
<dbReference type="PANTHER" id="PTHR33693">
    <property type="entry name" value="TYPE-5 URACIL-DNA GLYCOSYLASE"/>
    <property type="match status" value="1"/>
</dbReference>
<dbReference type="InterPro" id="IPR005273">
    <property type="entry name" value="Ura-DNA_glyco_family4"/>
</dbReference>
<dbReference type="CDD" id="cd10030">
    <property type="entry name" value="UDG-F4_TTUDGA_SPO1dp_like"/>
    <property type="match status" value="1"/>
</dbReference>
<evidence type="ECO:0000256" key="4">
    <source>
        <dbReference type="ARBA" id="ARBA00019403"/>
    </source>
</evidence>
<dbReference type="Pfam" id="PF03167">
    <property type="entry name" value="UDG"/>
    <property type="match status" value="1"/>
</dbReference>
<sequence>MTPGERKHMLSALGLVDWRTRPDGVLARSALTEAPEVVATPTPVEPEHSSEVQKSESNAATQVDKPVEAAASESDASAEESLEISPEADAPVEATVVEGGGEFGPVSSMDWDALEAWLATRDHRGATRPVFGVGARDADVLIVGEAPGASEDEQGVPFVGRAGKLLDRMLFAIGCSRATNVYITNICKFRPPNNRDPNPDEVAADWPILERQIELMDPKLVVAVGRVAAQTLLDSKDTLGKLRGRLHRYPRRELDVLVTYHPAFLLRSPGQKAKAWDDLKQIAGRIAAP</sequence>
<proteinExistence type="inferred from homology"/>
<dbReference type="InterPro" id="IPR036895">
    <property type="entry name" value="Uracil-DNA_glycosylase-like_sf"/>
</dbReference>
<evidence type="ECO:0000256" key="3">
    <source>
        <dbReference type="ARBA" id="ARBA00012030"/>
    </source>
</evidence>
<evidence type="ECO:0000256" key="1">
    <source>
        <dbReference type="ARBA" id="ARBA00001400"/>
    </source>
</evidence>
<accession>A0ABV2AWD8</accession>
<dbReference type="SUPFAM" id="SSF52141">
    <property type="entry name" value="Uracil-DNA glycosylase-like"/>
    <property type="match status" value="1"/>
</dbReference>
<evidence type="ECO:0000313" key="15">
    <source>
        <dbReference type="Proteomes" id="UP001460888"/>
    </source>
</evidence>
<dbReference type="EMBL" id="APND01000001">
    <property type="protein sequence ID" value="MES1927947.1"/>
    <property type="molecule type" value="Genomic_DNA"/>
</dbReference>
<comment type="similarity">
    <text evidence="2">Belongs to the uracil-DNA glycosylase (UDG) superfamily. Type 4 (UDGa) family.</text>
</comment>
<evidence type="ECO:0000256" key="9">
    <source>
        <dbReference type="ARBA" id="ARBA00023004"/>
    </source>
</evidence>
<gene>
    <name evidence="14" type="ORF">SADO_01790</name>
</gene>
<dbReference type="RefSeq" id="WP_353108725.1">
    <property type="nucleotide sequence ID" value="NZ_APND01000001.1"/>
</dbReference>
<dbReference type="Gene3D" id="3.40.470.10">
    <property type="entry name" value="Uracil-DNA glycosylase-like domain"/>
    <property type="match status" value="1"/>
</dbReference>
<dbReference type="PANTHER" id="PTHR33693:SF1">
    <property type="entry name" value="TYPE-4 URACIL-DNA GLYCOSYLASE"/>
    <property type="match status" value="1"/>
</dbReference>
<dbReference type="InterPro" id="IPR005122">
    <property type="entry name" value="Uracil-DNA_glycosylase-like"/>
</dbReference>
<dbReference type="InterPro" id="IPR051536">
    <property type="entry name" value="UDG_Type-4/5"/>
</dbReference>
<comment type="catalytic activity">
    <reaction evidence="1">
        <text>Hydrolyzes single-stranded DNA or mismatched double-stranded DNA and polynucleotides, releasing free uracil.</text>
        <dbReference type="EC" id="3.2.2.27"/>
    </reaction>
</comment>
<keyword evidence="8" id="KW-0378">Hydrolase</keyword>
<dbReference type="Proteomes" id="UP001460888">
    <property type="component" value="Unassembled WGS sequence"/>
</dbReference>
<name>A0ABV2AWD8_9GAMM</name>
<dbReference type="SMART" id="SM00986">
    <property type="entry name" value="UDG"/>
    <property type="match status" value="1"/>
</dbReference>
<feature type="domain" description="Uracil-DNA glycosylase-like" evidence="13">
    <location>
        <begin position="131"/>
        <end position="280"/>
    </location>
</feature>
<evidence type="ECO:0000313" key="14">
    <source>
        <dbReference type="EMBL" id="MES1927947.1"/>
    </source>
</evidence>
<feature type="compositionally biased region" description="Low complexity" evidence="12">
    <location>
        <begin position="32"/>
        <end position="42"/>
    </location>
</feature>
<evidence type="ECO:0000256" key="5">
    <source>
        <dbReference type="ARBA" id="ARBA00022485"/>
    </source>
</evidence>
<evidence type="ECO:0000256" key="12">
    <source>
        <dbReference type="SAM" id="MobiDB-lite"/>
    </source>
</evidence>
<dbReference type="EC" id="3.2.2.27" evidence="3"/>
<feature type="region of interest" description="Disordered" evidence="12">
    <location>
        <begin position="27"/>
        <end position="90"/>
    </location>
</feature>
<keyword evidence="10" id="KW-0411">Iron-sulfur</keyword>
<keyword evidence="7" id="KW-0227">DNA damage</keyword>
<keyword evidence="11" id="KW-0234">DNA repair</keyword>
<dbReference type="SMART" id="SM00987">
    <property type="entry name" value="UreE_C"/>
    <property type="match status" value="1"/>
</dbReference>
<evidence type="ECO:0000256" key="2">
    <source>
        <dbReference type="ARBA" id="ARBA00006521"/>
    </source>
</evidence>
<evidence type="ECO:0000256" key="11">
    <source>
        <dbReference type="ARBA" id="ARBA00023204"/>
    </source>
</evidence>
<feature type="compositionally biased region" description="Basic and acidic residues" evidence="12">
    <location>
        <begin position="45"/>
        <end position="54"/>
    </location>
</feature>
<evidence type="ECO:0000256" key="8">
    <source>
        <dbReference type="ARBA" id="ARBA00022801"/>
    </source>
</evidence>
<keyword evidence="9" id="KW-0408">Iron</keyword>
<evidence type="ECO:0000256" key="7">
    <source>
        <dbReference type="ARBA" id="ARBA00022763"/>
    </source>
</evidence>
<reference evidence="14 15" key="1">
    <citation type="submission" date="2013-03" db="EMBL/GenBank/DDBJ databases">
        <title>Salinisphaera dokdonensis CL-ES53 Genome Sequencing.</title>
        <authorList>
            <person name="Li C."/>
            <person name="Lai Q."/>
            <person name="Shao Z."/>
        </authorList>
    </citation>
    <scope>NUCLEOTIDE SEQUENCE [LARGE SCALE GENOMIC DNA]</scope>
    <source>
        <strain evidence="14 15">CL-ES53</strain>
    </source>
</reference>
<evidence type="ECO:0000256" key="6">
    <source>
        <dbReference type="ARBA" id="ARBA00022723"/>
    </source>
</evidence>
<dbReference type="NCBIfam" id="TIGR00758">
    <property type="entry name" value="UDG_fam4"/>
    <property type="match status" value="1"/>
</dbReference>
<keyword evidence="5" id="KW-0004">4Fe-4S</keyword>
<evidence type="ECO:0000259" key="13">
    <source>
        <dbReference type="SMART" id="SM00986"/>
    </source>
</evidence>
<comment type="caution">
    <text evidence="14">The sequence shown here is derived from an EMBL/GenBank/DDBJ whole genome shotgun (WGS) entry which is preliminary data.</text>
</comment>
<protein>
    <recommendedName>
        <fullName evidence="4">Type-4 uracil-DNA glycosylase</fullName>
        <ecNumber evidence="3">3.2.2.27</ecNumber>
    </recommendedName>
</protein>
<evidence type="ECO:0000256" key="10">
    <source>
        <dbReference type="ARBA" id="ARBA00023014"/>
    </source>
</evidence>